<reference evidence="3 4" key="1">
    <citation type="submission" date="2017-02" db="EMBL/GenBank/DDBJ databases">
        <authorList>
            <person name="Peterson S.W."/>
        </authorList>
    </citation>
    <scope>NUCLEOTIDE SEQUENCE [LARGE SCALE GENOMIC DNA]</scope>
    <source>
        <strain evidence="3 4">2B3F</strain>
    </source>
</reference>
<sequence>MTSRAATPGRRASTRNTGVDALRLVSIAAVVLGHSYLSKLEFSQYLEVWRMPLFFFLSGYFWTRGRPFVPDVRGRWKSLAVPYLVWAVIMSVAAWRWNRQDPDRFWELMRSGWYGGADQDPPWWAFWFISVLFFTTVLRRFLERFPSWVAWVLSGVGLAVAYTTSDSWIAKTPLGIGLALPCLFYLLAGELFRRRIEPNVVRHRALTGTVLIGLGLGAVALGLEPHNIKFGGFGTPLLTPLVGVMMAAGAVLVFGSFVNRLLRLLAERTGTGRVVRTAISALVRAGTVVVLVHGEVLMELMELGVTDPFPKFVCTLLLSWAIGLVLLSTPLSRLLTGVPRQFHPFQAPVPAGTERLRSR</sequence>
<keyword evidence="3" id="KW-0808">Transferase</keyword>
<feature type="transmembrane region" description="Helical" evidence="1">
    <location>
        <begin position="205"/>
        <end position="223"/>
    </location>
</feature>
<keyword evidence="1" id="KW-0812">Transmembrane</keyword>
<feature type="transmembrane region" description="Helical" evidence="1">
    <location>
        <begin position="174"/>
        <end position="193"/>
    </location>
</feature>
<feature type="transmembrane region" description="Helical" evidence="1">
    <location>
        <begin position="49"/>
        <end position="67"/>
    </location>
</feature>
<evidence type="ECO:0000256" key="1">
    <source>
        <dbReference type="SAM" id="Phobius"/>
    </source>
</evidence>
<accession>A0A1R4JSZ8</accession>
<evidence type="ECO:0000259" key="2">
    <source>
        <dbReference type="Pfam" id="PF01757"/>
    </source>
</evidence>
<dbReference type="Proteomes" id="UP000196230">
    <property type="component" value="Unassembled WGS sequence"/>
</dbReference>
<feature type="transmembrane region" description="Helical" evidence="1">
    <location>
        <begin position="145"/>
        <end position="162"/>
    </location>
</feature>
<dbReference type="PANTHER" id="PTHR37312">
    <property type="entry name" value="MEMBRANE-BOUND ACYLTRANSFERASE YKRP-RELATED"/>
    <property type="match status" value="1"/>
</dbReference>
<evidence type="ECO:0000313" key="3">
    <source>
        <dbReference type="EMBL" id="SJN35391.1"/>
    </source>
</evidence>
<keyword evidence="1" id="KW-0472">Membrane</keyword>
<feature type="transmembrane region" description="Helical" evidence="1">
    <location>
        <begin position="309"/>
        <end position="327"/>
    </location>
</feature>
<proteinExistence type="predicted"/>
<dbReference type="AlphaFoldDB" id="A0A1R4JSZ8"/>
<feature type="transmembrane region" description="Helical" evidence="1">
    <location>
        <begin position="274"/>
        <end position="294"/>
    </location>
</feature>
<dbReference type="InterPro" id="IPR002656">
    <property type="entry name" value="Acyl_transf_3_dom"/>
</dbReference>
<keyword evidence="1" id="KW-1133">Transmembrane helix</keyword>
<dbReference type="Pfam" id="PF01757">
    <property type="entry name" value="Acyl_transf_3"/>
    <property type="match status" value="1"/>
</dbReference>
<keyword evidence="3" id="KW-0012">Acyltransferase</keyword>
<feature type="transmembrane region" description="Helical" evidence="1">
    <location>
        <begin position="121"/>
        <end position="138"/>
    </location>
</feature>
<feature type="transmembrane region" description="Helical" evidence="1">
    <location>
        <begin position="243"/>
        <end position="262"/>
    </location>
</feature>
<dbReference type="InterPro" id="IPR052734">
    <property type="entry name" value="Nod_factor_acetyltransferase"/>
</dbReference>
<dbReference type="GO" id="GO:0016747">
    <property type="term" value="F:acyltransferase activity, transferring groups other than amino-acyl groups"/>
    <property type="evidence" value="ECO:0007669"/>
    <property type="project" value="InterPro"/>
</dbReference>
<feature type="transmembrane region" description="Helical" evidence="1">
    <location>
        <begin position="21"/>
        <end position="37"/>
    </location>
</feature>
<organism evidence="3 4">
    <name type="scientific">Micrococcus lylae</name>
    <dbReference type="NCBI Taxonomy" id="1273"/>
    <lineage>
        <taxon>Bacteria</taxon>
        <taxon>Bacillati</taxon>
        <taxon>Actinomycetota</taxon>
        <taxon>Actinomycetes</taxon>
        <taxon>Micrococcales</taxon>
        <taxon>Micrococcaceae</taxon>
        <taxon>Micrococcus</taxon>
    </lineage>
</organism>
<gene>
    <name evidence="3" type="ORF">FM125_10610</name>
</gene>
<dbReference type="EMBL" id="FUKP01000067">
    <property type="protein sequence ID" value="SJN35391.1"/>
    <property type="molecule type" value="Genomic_DNA"/>
</dbReference>
<evidence type="ECO:0000313" key="4">
    <source>
        <dbReference type="Proteomes" id="UP000196230"/>
    </source>
</evidence>
<feature type="domain" description="Acyltransferase 3" evidence="2">
    <location>
        <begin position="17"/>
        <end position="324"/>
    </location>
</feature>
<dbReference type="PANTHER" id="PTHR37312:SF1">
    <property type="entry name" value="MEMBRANE-BOUND ACYLTRANSFERASE YKRP-RELATED"/>
    <property type="match status" value="1"/>
</dbReference>
<protein>
    <submittedName>
        <fullName evidence="3">Putative acyltransferase</fullName>
    </submittedName>
</protein>
<feature type="transmembrane region" description="Helical" evidence="1">
    <location>
        <begin position="79"/>
        <end position="97"/>
    </location>
</feature>
<name>A0A1R4JSZ8_9MICC</name>